<proteinExistence type="predicted"/>
<dbReference type="EMBL" id="JAFHKS010000043">
    <property type="protein sequence ID" value="MBN3545450.1"/>
    <property type="molecule type" value="Genomic_DNA"/>
</dbReference>
<keyword evidence="1" id="KW-0812">Transmembrane</keyword>
<evidence type="ECO:0000313" key="3">
    <source>
        <dbReference type="Proteomes" id="UP001319060"/>
    </source>
</evidence>
<comment type="caution">
    <text evidence="2">The sequence shown here is derived from an EMBL/GenBank/DDBJ whole genome shotgun (WGS) entry which is preliminary data.</text>
</comment>
<feature type="transmembrane region" description="Helical" evidence="1">
    <location>
        <begin position="81"/>
        <end position="103"/>
    </location>
</feature>
<evidence type="ECO:0000256" key="1">
    <source>
        <dbReference type="SAM" id="Phobius"/>
    </source>
</evidence>
<name>A0ABS2ZFE0_9BACL</name>
<keyword evidence="1" id="KW-1133">Transmembrane helix</keyword>
<feature type="transmembrane region" description="Helical" evidence="1">
    <location>
        <begin position="140"/>
        <end position="158"/>
    </location>
</feature>
<feature type="transmembrane region" description="Helical" evidence="1">
    <location>
        <begin position="110"/>
        <end position="134"/>
    </location>
</feature>
<keyword evidence="3" id="KW-1185">Reference proteome</keyword>
<gene>
    <name evidence="2" type="ORF">JYA64_09095</name>
</gene>
<keyword evidence="1" id="KW-0472">Membrane</keyword>
<sequence length="170" mass="19784">MRNNMPFTEKAFDFNDYFIIASILILYAIMYLLPKRLPVSTTVLLMLFATAVPMVLDNAIGSHSIDLYDIMDGPAYSVMDYTAYLLYAPFGYFFIYLYVLFSVKGFGNAFYIMTFSLFGIAFEWVCSQVGVFHYKDAYNTYYSFPIYLMTQTGFLLFYKSISSYREKNEV</sequence>
<organism evidence="2 3">
    <name type="scientific">Fictibacillus barbaricus</name>
    <dbReference type="NCBI Taxonomy" id="182136"/>
    <lineage>
        <taxon>Bacteria</taxon>
        <taxon>Bacillati</taxon>
        <taxon>Bacillota</taxon>
        <taxon>Bacilli</taxon>
        <taxon>Bacillales</taxon>
        <taxon>Fictibacillaceae</taxon>
        <taxon>Fictibacillus</taxon>
    </lineage>
</organism>
<protein>
    <submittedName>
        <fullName evidence="2">Uncharacterized protein</fullName>
    </submittedName>
</protein>
<evidence type="ECO:0000313" key="2">
    <source>
        <dbReference type="EMBL" id="MBN3545450.1"/>
    </source>
</evidence>
<accession>A0ABS2ZFE0</accession>
<reference evidence="2 3" key="1">
    <citation type="submission" date="2021-01" db="EMBL/GenBank/DDBJ databases">
        <title>Genome Sequencing of Type Strains.</title>
        <authorList>
            <person name="Lemaire J.F."/>
            <person name="Inderbitzin P."/>
            <person name="Collins S.B."/>
            <person name="Wespe N."/>
            <person name="Knight-Connoni V."/>
        </authorList>
    </citation>
    <scope>NUCLEOTIDE SEQUENCE [LARGE SCALE GENOMIC DNA]</scope>
    <source>
        <strain evidence="2 3">DSM 14730</strain>
    </source>
</reference>
<dbReference type="RefSeq" id="WP_188402331.1">
    <property type="nucleotide sequence ID" value="NZ_BMCE01000002.1"/>
</dbReference>
<dbReference type="Proteomes" id="UP001319060">
    <property type="component" value="Unassembled WGS sequence"/>
</dbReference>
<feature type="transmembrane region" description="Helical" evidence="1">
    <location>
        <begin position="41"/>
        <end position="61"/>
    </location>
</feature>
<feature type="transmembrane region" description="Helical" evidence="1">
    <location>
        <begin position="17"/>
        <end position="34"/>
    </location>
</feature>